<sequence length="371" mass="40236">MGSNTHQSFQQPNSALLRFRSAPSSLFADFAHGVDSKRLNHFEGSESERFVSRFRGGGGGGNSNDSESTAAGNYSSALPPHYPRHSSAVSSSSCSSSSASSATTSSSSSSMSCSYGLLGSNLARQNSSPPGVFSHLNQNGYGGRNFSRLSGSSNGGEVSPPSNRLNNSQISFSSLLPSSLGMLSQISEQVGSEKLANTNGEAQFFGSSGFPFASWNESSQFSQAFPCVKCDPDPESNRKLFSSNHQNGEISNRVHLLSHHLSFPKNASDIASIEKLLQLQDSVPCRIRAKRGCATHPRSIAERVRRTRISERMRKLQELVPNMDKQTNTADMLDLAVEYIKELQKQFKTLSDNRTKCVCLNMQKPVSNQIM</sequence>
<evidence type="ECO:0000259" key="7">
    <source>
        <dbReference type="PROSITE" id="PS50888"/>
    </source>
</evidence>
<keyword evidence="8" id="KW-1185">Reference proteome</keyword>
<dbReference type="SUPFAM" id="SSF47459">
    <property type="entry name" value="HLH, helix-loop-helix DNA-binding domain"/>
    <property type="match status" value="1"/>
</dbReference>
<dbReference type="Pfam" id="PF00010">
    <property type="entry name" value="HLH"/>
    <property type="match status" value="1"/>
</dbReference>
<feature type="compositionally biased region" description="Polar residues" evidence="6">
    <location>
        <begin position="63"/>
        <end position="76"/>
    </location>
</feature>
<keyword evidence="3" id="KW-0238">DNA-binding</keyword>
<name>A0A6J1DJ13_MOMCH</name>
<dbReference type="GO" id="GO:0000978">
    <property type="term" value="F:RNA polymerase II cis-regulatory region sequence-specific DNA binding"/>
    <property type="evidence" value="ECO:0007669"/>
    <property type="project" value="TreeGrafter"/>
</dbReference>
<feature type="compositionally biased region" description="Low complexity" evidence="6">
    <location>
        <begin position="86"/>
        <end position="110"/>
    </location>
</feature>
<feature type="domain" description="BHLH" evidence="7">
    <location>
        <begin position="293"/>
        <end position="343"/>
    </location>
</feature>
<dbReference type="OrthoDB" id="2019494at2759"/>
<evidence type="ECO:0000256" key="3">
    <source>
        <dbReference type="ARBA" id="ARBA00023125"/>
    </source>
</evidence>
<keyword evidence="4" id="KW-0804">Transcription</keyword>
<dbReference type="GO" id="GO:0000981">
    <property type="term" value="F:DNA-binding transcription factor activity, RNA polymerase II-specific"/>
    <property type="evidence" value="ECO:0007669"/>
    <property type="project" value="TreeGrafter"/>
</dbReference>
<feature type="region of interest" description="Disordered" evidence="6">
    <location>
        <begin position="51"/>
        <end position="110"/>
    </location>
</feature>
<evidence type="ECO:0000313" key="8">
    <source>
        <dbReference type="Proteomes" id="UP000504603"/>
    </source>
</evidence>
<dbReference type="FunFam" id="4.10.280.10:FF:000021">
    <property type="entry name" value="Transcription factor bHLH130 family"/>
    <property type="match status" value="1"/>
</dbReference>
<protein>
    <submittedName>
        <fullName evidence="9">Transcription factor bHLH130</fullName>
    </submittedName>
</protein>
<organism evidence="8 9">
    <name type="scientific">Momordica charantia</name>
    <name type="common">Bitter gourd</name>
    <name type="synonym">Balsam pear</name>
    <dbReference type="NCBI Taxonomy" id="3673"/>
    <lineage>
        <taxon>Eukaryota</taxon>
        <taxon>Viridiplantae</taxon>
        <taxon>Streptophyta</taxon>
        <taxon>Embryophyta</taxon>
        <taxon>Tracheophyta</taxon>
        <taxon>Spermatophyta</taxon>
        <taxon>Magnoliopsida</taxon>
        <taxon>eudicotyledons</taxon>
        <taxon>Gunneridae</taxon>
        <taxon>Pentapetalae</taxon>
        <taxon>rosids</taxon>
        <taxon>fabids</taxon>
        <taxon>Cucurbitales</taxon>
        <taxon>Cucurbitaceae</taxon>
        <taxon>Momordiceae</taxon>
        <taxon>Momordica</taxon>
    </lineage>
</organism>
<evidence type="ECO:0000313" key="9">
    <source>
        <dbReference type="RefSeq" id="XP_022154225.1"/>
    </source>
</evidence>
<evidence type="ECO:0000256" key="6">
    <source>
        <dbReference type="SAM" id="MobiDB-lite"/>
    </source>
</evidence>
<keyword evidence="5" id="KW-0539">Nucleus</keyword>
<comment type="subcellular location">
    <subcellularLocation>
        <location evidence="1">Nucleus</location>
    </subcellularLocation>
</comment>
<dbReference type="InterPro" id="IPR036638">
    <property type="entry name" value="HLH_DNA-bd_sf"/>
</dbReference>
<dbReference type="RefSeq" id="XP_022154225.1">
    <property type="nucleotide sequence ID" value="XM_022298533.1"/>
</dbReference>
<evidence type="ECO:0000256" key="2">
    <source>
        <dbReference type="ARBA" id="ARBA00023015"/>
    </source>
</evidence>
<dbReference type="SMART" id="SM00353">
    <property type="entry name" value="HLH"/>
    <property type="match status" value="1"/>
</dbReference>
<dbReference type="InterPro" id="IPR045239">
    <property type="entry name" value="bHLH95_bHLH"/>
</dbReference>
<dbReference type="KEGG" id="mcha:111021535"/>
<dbReference type="GeneID" id="111021535"/>
<keyword evidence="2" id="KW-0805">Transcription regulation</keyword>
<dbReference type="InterPro" id="IPR045843">
    <property type="entry name" value="IND-like"/>
</dbReference>
<dbReference type="PANTHER" id="PTHR16223:SF125">
    <property type="entry name" value="OS08G0506700 PROTEIN"/>
    <property type="match status" value="1"/>
</dbReference>
<feature type="compositionally biased region" description="Polar residues" evidence="6">
    <location>
        <begin position="147"/>
        <end position="166"/>
    </location>
</feature>
<dbReference type="Gene3D" id="4.10.280.10">
    <property type="entry name" value="Helix-loop-helix DNA-binding domain"/>
    <property type="match status" value="1"/>
</dbReference>
<evidence type="ECO:0000256" key="5">
    <source>
        <dbReference type="ARBA" id="ARBA00023242"/>
    </source>
</evidence>
<proteinExistence type="predicted"/>
<evidence type="ECO:0000256" key="1">
    <source>
        <dbReference type="ARBA" id="ARBA00004123"/>
    </source>
</evidence>
<dbReference type="CDD" id="cd11393">
    <property type="entry name" value="bHLH_AtbHLH_like"/>
    <property type="match status" value="1"/>
</dbReference>
<gene>
    <name evidence="9" type="primary">LOC111021535</name>
</gene>
<dbReference type="AlphaFoldDB" id="A0A6J1DJ13"/>
<dbReference type="GO" id="GO:0046983">
    <property type="term" value="F:protein dimerization activity"/>
    <property type="evidence" value="ECO:0007669"/>
    <property type="project" value="InterPro"/>
</dbReference>
<dbReference type="InterPro" id="IPR011598">
    <property type="entry name" value="bHLH_dom"/>
</dbReference>
<dbReference type="GO" id="GO:0005634">
    <property type="term" value="C:nucleus"/>
    <property type="evidence" value="ECO:0007669"/>
    <property type="project" value="UniProtKB-SubCell"/>
</dbReference>
<feature type="region of interest" description="Disordered" evidence="6">
    <location>
        <begin position="144"/>
        <end position="166"/>
    </location>
</feature>
<dbReference type="Proteomes" id="UP000504603">
    <property type="component" value="Unplaced"/>
</dbReference>
<dbReference type="PROSITE" id="PS50888">
    <property type="entry name" value="BHLH"/>
    <property type="match status" value="1"/>
</dbReference>
<dbReference type="PANTHER" id="PTHR16223">
    <property type="entry name" value="TRANSCRIPTION FACTOR BHLH83-RELATED"/>
    <property type="match status" value="1"/>
</dbReference>
<accession>A0A6J1DJ13</accession>
<evidence type="ECO:0000256" key="4">
    <source>
        <dbReference type="ARBA" id="ARBA00023163"/>
    </source>
</evidence>
<reference evidence="9" key="1">
    <citation type="submission" date="2025-08" db="UniProtKB">
        <authorList>
            <consortium name="RefSeq"/>
        </authorList>
    </citation>
    <scope>IDENTIFICATION</scope>
    <source>
        <strain evidence="9">OHB3-1</strain>
    </source>
</reference>